<dbReference type="KEGG" id="sus:Acid_2942"/>
<dbReference type="eggNOG" id="COG2433">
    <property type="taxonomic scope" value="Bacteria"/>
</dbReference>
<dbReference type="InterPro" id="IPR052344">
    <property type="entry name" value="Transposase-related"/>
</dbReference>
<dbReference type="PANTHER" id="PTHR33678:SF2">
    <property type="match status" value="1"/>
</dbReference>
<dbReference type="Pfam" id="PF03050">
    <property type="entry name" value="DDE_Tnp_IS66"/>
    <property type="match status" value="1"/>
</dbReference>
<dbReference type="HOGENOM" id="CLU_1151199_0_0_0"/>
<protein>
    <submittedName>
        <fullName evidence="2">Transposase IS66</fullName>
    </submittedName>
</protein>
<organism evidence="2">
    <name type="scientific">Solibacter usitatus (strain Ellin6076)</name>
    <dbReference type="NCBI Taxonomy" id="234267"/>
    <lineage>
        <taxon>Bacteria</taxon>
        <taxon>Pseudomonadati</taxon>
        <taxon>Acidobacteriota</taxon>
        <taxon>Terriglobia</taxon>
        <taxon>Bryobacterales</taxon>
        <taxon>Solibacteraceae</taxon>
        <taxon>Candidatus Solibacter</taxon>
    </lineage>
</organism>
<proteinExistence type="predicted"/>
<dbReference type="InParanoid" id="Q023B9"/>
<dbReference type="AlphaFoldDB" id="Q023B9"/>
<accession>Q023B9</accession>
<evidence type="ECO:0000259" key="1">
    <source>
        <dbReference type="Pfam" id="PF03050"/>
    </source>
</evidence>
<evidence type="ECO:0000313" key="2">
    <source>
        <dbReference type="EMBL" id="ABJ83927.1"/>
    </source>
</evidence>
<dbReference type="STRING" id="234267.Acid_2942"/>
<dbReference type="PANTHER" id="PTHR33678">
    <property type="entry name" value="BLL1576 PROTEIN"/>
    <property type="match status" value="1"/>
</dbReference>
<gene>
    <name evidence="2" type="ordered locus">Acid_2942</name>
</gene>
<sequence>MEVAHADLAHGDRCPDCVRGNVYTQKEPKALVRIVGQAPLVATVYELEKLRCNACGQMFIAEEPEGVGPEKYDETAAAMIAQLKYGSGVPFHRLERMEEQLGIPLPATTQWELVEETAALIKPAHDELIRQATQGEVLHNDDTGMRVLEMERDPSDERTGVFTSGIVSTASGRKIALYFTGRQHAGENLADVMKQRAPDLSAPIQMCDALSRNTPKLSPGVEILLANCLAHYLDSGIIQSE</sequence>
<reference evidence="2" key="1">
    <citation type="submission" date="2006-10" db="EMBL/GenBank/DDBJ databases">
        <title>Complete sequence of Solibacter usitatus Ellin6076.</title>
        <authorList>
            <consortium name="US DOE Joint Genome Institute"/>
            <person name="Copeland A."/>
            <person name="Lucas S."/>
            <person name="Lapidus A."/>
            <person name="Barry K."/>
            <person name="Detter J.C."/>
            <person name="Glavina del Rio T."/>
            <person name="Hammon N."/>
            <person name="Israni S."/>
            <person name="Dalin E."/>
            <person name="Tice H."/>
            <person name="Pitluck S."/>
            <person name="Thompson L.S."/>
            <person name="Brettin T."/>
            <person name="Bruce D."/>
            <person name="Han C."/>
            <person name="Tapia R."/>
            <person name="Gilna P."/>
            <person name="Schmutz J."/>
            <person name="Larimer F."/>
            <person name="Land M."/>
            <person name="Hauser L."/>
            <person name="Kyrpides N."/>
            <person name="Mikhailova N."/>
            <person name="Janssen P.H."/>
            <person name="Kuske C.R."/>
            <person name="Richardson P."/>
        </authorList>
    </citation>
    <scope>NUCLEOTIDE SEQUENCE</scope>
    <source>
        <strain evidence="2">Ellin6076</strain>
    </source>
</reference>
<feature type="domain" description="Transposase IS66 central" evidence="1">
    <location>
        <begin position="73"/>
        <end position="232"/>
    </location>
</feature>
<dbReference type="InterPro" id="IPR004291">
    <property type="entry name" value="Transposase_IS66_central"/>
</dbReference>
<name>Q023B9_SOLUE</name>
<dbReference type="EMBL" id="CP000473">
    <property type="protein sequence ID" value="ABJ83927.1"/>
    <property type="molecule type" value="Genomic_DNA"/>
</dbReference>